<protein>
    <submittedName>
        <fullName evidence="1">25471_t:CDS:1</fullName>
    </submittedName>
</protein>
<comment type="caution">
    <text evidence="1">The sequence shown here is derived from an EMBL/GenBank/DDBJ whole genome shotgun (WGS) entry which is preliminary data.</text>
</comment>
<organism evidence="1 2">
    <name type="scientific">Racocetra persica</name>
    <dbReference type="NCBI Taxonomy" id="160502"/>
    <lineage>
        <taxon>Eukaryota</taxon>
        <taxon>Fungi</taxon>
        <taxon>Fungi incertae sedis</taxon>
        <taxon>Mucoromycota</taxon>
        <taxon>Glomeromycotina</taxon>
        <taxon>Glomeromycetes</taxon>
        <taxon>Diversisporales</taxon>
        <taxon>Gigasporaceae</taxon>
        <taxon>Racocetra</taxon>
    </lineage>
</organism>
<proteinExistence type="predicted"/>
<accession>A0ACA9SNY8</accession>
<evidence type="ECO:0000313" key="2">
    <source>
        <dbReference type="Proteomes" id="UP000789920"/>
    </source>
</evidence>
<gene>
    <name evidence="1" type="ORF">RPERSI_LOCUS33596</name>
</gene>
<sequence>NLVLDNNSTNQKDRYCLKQINLKNDEWDMILLLIIILKPFAKATNLLG</sequence>
<feature type="non-terminal residue" evidence="1">
    <location>
        <position position="48"/>
    </location>
</feature>
<keyword evidence="2" id="KW-1185">Reference proteome</keyword>
<dbReference type="EMBL" id="CAJVQC010145983">
    <property type="protein sequence ID" value="CAG8845283.1"/>
    <property type="molecule type" value="Genomic_DNA"/>
</dbReference>
<name>A0ACA9SNY8_9GLOM</name>
<evidence type="ECO:0000313" key="1">
    <source>
        <dbReference type="EMBL" id="CAG8845283.1"/>
    </source>
</evidence>
<feature type="non-terminal residue" evidence="1">
    <location>
        <position position="1"/>
    </location>
</feature>
<dbReference type="Proteomes" id="UP000789920">
    <property type="component" value="Unassembled WGS sequence"/>
</dbReference>
<reference evidence="1" key="1">
    <citation type="submission" date="2021-06" db="EMBL/GenBank/DDBJ databases">
        <authorList>
            <person name="Kallberg Y."/>
            <person name="Tangrot J."/>
            <person name="Rosling A."/>
        </authorList>
    </citation>
    <scope>NUCLEOTIDE SEQUENCE</scope>
    <source>
        <strain evidence="1">MA461A</strain>
    </source>
</reference>